<dbReference type="InterPro" id="IPR036188">
    <property type="entry name" value="FAD/NAD-bd_sf"/>
</dbReference>
<evidence type="ECO:0000313" key="2">
    <source>
        <dbReference type="Proteomes" id="UP001500575"/>
    </source>
</evidence>
<evidence type="ECO:0000313" key="1">
    <source>
        <dbReference type="EMBL" id="GAA2124933.1"/>
    </source>
</evidence>
<dbReference type="InterPro" id="IPR051209">
    <property type="entry name" value="FAD-bind_Monooxygenase_sf"/>
</dbReference>
<dbReference type="Proteomes" id="UP001500575">
    <property type="component" value="Unassembled WGS sequence"/>
</dbReference>
<organism evidence="1 2">
    <name type="scientific">Nocardioides bigeumensis</name>
    <dbReference type="NCBI Taxonomy" id="433657"/>
    <lineage>
        <taxon>Bacteria</taxon>
        <taxon>Bacillati</taxon>
        <taxon>Actinomycetota</taxon>
        <taxon>Actinomycetes</taxon>
        <taxon>Propionibacteriales</taxon>
        <taxon>Nocardioidaceae</taxon>
        <taxon>Nocardioides</taxon>
    </lineage>
</organism>
<dbReference type="PANTHER" id="PTHR42877:SF4">
    <property type="entry name" value="FAD_NAD(P)-BINDING DOMAIN-CONTAINING PROTEIN-RELATED"/>
    <property type="match status" value="1"/>
</dbReference>
<comment type="caution">
    <text evidence="1">The sequence shown here is derived from an EMBL/GenBank/DDBJ whole genome shotgun (WGS) entry which is preliminary data.</text>
</comment>
<name>A0ABN2YCJ1_9ACTN</name>
<dbReference type="PANTHER" id="PTHR42877">
    <property type="entry name" value="L-ORNITHINE N(5)-MONOOXYGENASE-RELATED"/>
    <property type="match status" value="1"/>
</dbReference>
<dbReference type="SUPFAM" id="SSF51905">
    <property type="entry name" value="FAD/NAD(P)-binding domain"/>
    <property type="match status" value="1"/>
</dbReference>
<protein>
    <submittedName>
        <fullName evidence="1">NAD(P)/FAD-dependent oxidoreductase</fullName>
    </submittedName>
</protein>
<keyword evidence="2" id="KW-1185">Reference proteome</keyword>
<dbReference type="Gene3D" id="3.50.50.60">
    <property type="entry name" value="FAD/NAD(P)-binding domain"/>
    <property type="match status" value="3"/>
</dbReference>
<sequence length="479" mass="53176">MRVAIIGAGFSGIAAGVALRRAGIEDFVIFESAPGIGGTWWYNRYPGAEVDLESHIYSYSFARADWSGTHVGWQELQAYLEQVVVTQGLSQHIRFSTTVASAQWRDGEGYTVTTTDGQSESFTAVISAVGFLNIPLIPPFARDASEFAGVVCHTSRWPEGLDMSGKDVAVVGTGSSAVQIVAEATDVAGTVKIFQLEPNWILPKNSRRFGSLERRLNRLTPVYRWRRLRLYVGYDRRQFRSSHARADGHSNKQRAELARRFLSKSLADRPDLLELATPDFAFEARRTVMSDTYYECLKRPHVTLVPHGVKGLTGTGVLDANGDEHRFDIVVLATGFDAANYLANYSVTGVDDQDLHRTWAGEPDAFLGMMVPGFPNFFMMYGPNTNASPLVHFYESQAAFIAGVLADLPGVGTPAVEVKRWAYDAYNEWLQSRLSKTVWATTTSYFTAGTGKIVSQWPDNSTIYRLLTRLARRVALTRR</sequence>
<proteinExistence type="predicted"/>
<gene>
    <name evidence="1" type="ORF">GCM10009843_22130</name>
</gene>
<dbReference type="EMBL" id="BAAAQQ010000011">
    <property type="protein sequence ID" value="GAA2124933.1"/>
    <property type="molecule type" value="Genomic_DNA"/>
</dbReference>
<accession>A0ABN2YCJ1</accession>
<reference evidence="1 2" key="1">
    <citation type="journal article" date="2019" name="Int. J. Syst. Evol. Microbiol.">
        <title>The Global Catalogue of Microorganisms (GCM) 10K type strain sequencing project: providing services to taxonomists for standard genome sequencing and annotation.</title>
        <authorList>
            <consortium name="The Broad Institute Genomics Platform"/>
            <consortium name="The Broad Institute Genome Sequencing Center for Infectious Disease"/>
            <person name="Wu L."/>
            <person name="Ma J."/>
        </authorList>
    </citation>
    <scope>NUCLEOTIDE SEQUENCE [LARGE SCALE GENOMIC DNA]</scope>
    <source>
        <strain evidence="1 2">JCM 16021</strain>
    </source>
</reference>
<dbReference type="Pfam" id="PF13738">
    <property type="entry name" value="Pyr_redox_3"/>
    <property type="match status" value="1"/>
</dbReference>
<dbReference type="RefSeq" id="WP_344303779.1">
    <property type="nucleotide sequence ID" value="NZ_BAAAQQ010000011.1"/>
</dbReference>
<dbReference type="PRINTS" id="PR00469">
    <property type="entry name" value="PNDRDTASEII"/>
</dbReference>